<protein>
    <recommendedName>
        <fullName evidence="5">Outer membrane beta-barrel protein</fullName>
    </recommendedName>
</protein>
<keyword evidence="2" id="KW-0732">Signal</keyword>
<feature type="signal peptide" evidence="2">
    <location>
        <begin position="1"/>
        <end position="36"/>
    </location>
</feature>
<evidence type="ECO:0000313" key="3">
    <source>
        <dbReference type="EMBL" id="UUP16874.1"/>
    </source>
</evidence>
<organism evidence="3 4">
    <name type="scientific">Nitratireductor thuwali</name>
    <dbReference type="NCBI Taxonomy" id="2267699"/>
    <lineage>
        <taxon>Bacteria</taxon>
        <taxon>Pseudomonadati</taxon>
        <taxon>Pseudomonadota</taxon>
        <taxon>Alphaproteobacteria</taxon>
        <taxon>Hyphomicrobiales</taxon>
        <taxon>Phyllobacteriaceae</taxon>
        <taxon>Nitratireductor</taxon>
    </lineage>
</organism>
<accession>A0ABY5MJ12</accession>
<dbReference type="Pfam" id="PF10082">
    <property type="entry name" value="BBP2_2"/>
    <property type="match status" value="1"/>
</dbReference>
<sequence>MKVRVAMSRLPPAGNYAVWRLAAFAGPLLFAQAVHAQEYQLRGAVNEQEVSSSLLAGGTEGIPAPAYEPVSQGAVTDEETDALFPSGEGVGTTISQEPFPPLNPSARPASRPSARANEAEDPSSSMAADASPPGAGIDDLSTGGTRPAGPVEPAYLEEPRRLNQPVLPVEGQARDEPQDSYAPLGLRIGTFNVVPQLEQGLTWTSNANNSPDGGEAVLSQTTLRLRAVSDWSRHGATANAFGTYRKSISGEEVSELEGGADAALRLDFANDLTGTASLGYRAARESASSPVAIASVDRQPLRHTIDGTLGIEKSLGRLRLGLAGDVTRIQYGEAELSDGTRLSQDDRNSTLALMRLRAGYELSPSLAPFVEIEGGRRFYDEDNDSAGYARSATRLGARAGLAVNMSEKLSGEISAGWISEDFADSRLETISGLALAAAIEWSPVRETTLRLDGSTIVEGTTDAGRSGSLLYSGTLRATRSLRANLTGEAAFGAAYRDYVGGGHDLILSGEASLTWWLNRYAGLVGRARHERQTSSLPDRDYDTTSVFMGVTLRR</sequence>
<reference evidence="3 4" key="1">
    <citation type="submission" date="2018-07" db="EMBL/GenBank/DDBJ databases">
        <title>Genome sequence of Nitratireductor thuwali#1536.</title>
        <authorList>
            <person name="Michoud G."/>
            <person name="Merlino G."/>
            <person name="Sefrji F.O."/>
            <person name="Daffonchio D."/>
        </authorList>
    </citation>
    <scope>NUCLEOTIDE SEQUENCE [LARGE SCALE GENOMIC DNA]</scope>
    <source>
        <strain evidence="4">Nit1536</strain>
    </source>
</reference>
<name>A0ABY5MJ12_9HYPH</name>
<keyword evidence="4" id="KW-1185">Reference proteome</keyword>
<evidence type="ECO:0008006" key="5">
    <source>
        <dbReference type="Google" id="ProtNLM"/>
    </source>
</evidence>
<dbReference type="InterPro" id="IPR018759">
    <property type="entry name" value="BBP2_2"/>
</dbReference>
<evidence type="ECO:0000256" key="1">
    <source>
        <dbReference type="SAM" id="MobiDB-lite"/>
    </source>
</evidence>
<evidence type="ECO:0000256" key="2">
    <source>
        <dbReference type="SAM" id="SignalP"/>
    </source>
</evidence>
<dbReference type="EMBL" id="CP030941">
    <property type="protein sequence ID" value="UUP16874.1"/>
    <property type="molecule type" value="Genomic_DNA"/>
</dbReference>
<evidence type="ECO:0000313" key="4">
    <source>
        <dbReference type="Proteomes" id="UP001342418"/>
    </source>
</evidence>
<feature type="region of interest" description="Disordered" evidence="1">
    <location>
        <begin position="82"/>
        <end position="161"/>
    </location>
</feature>
<dbReference type="Proteomes" id="UP001342418">
    <property type="component" value="Chromosome"/>
</dbReference>
<feature type="compositionally biased region" description="Low complexity" evidence="1">
    <location>
        <begin position="104"/>
        <end position="136"/>
    </location>
</feature>
<gene>
    <name evidence="3" type="ORF">NTH_01322</name>
</gene>
<proteinExistence type="predicted"/>
<feature type="chain" id="PRO_5045189401" description="Outer membrane beta-barrel protein" evidence="2">
    <location>
        <begin position="37"/>
        <end position="554"/>
    </location>
</feature>